<protein>
    <submittedName>
        <fullName evidence="1">Uncharacterized protein</fullName>
    </submittedName>
</protein>
<evidence type="ECO:0000313" key="2">
    <source>
        <dbReference type="Proteomes" id="UP000198403"/>
    </source>
</evidence>
<accession>A0A239AU86</accession>
<organism evidence="1 2">
    <name type="scientific">Blastococcus mobilis</name>
    <dbReference type="NCBI Taxonomy" id="1938746"/>
    <lineage>
        <taxon>Bacteria</taxon>
        <taxon>Bacillati</taxon>
        <taxon>Actinomycetota</taxon>
        <taxon>Actinomycetes</taxon>
        <taxon>Geodermatophilales</taxon>
        <taxon>Geodermatophilaceae</taxon>
        <taxon>Blastococcus</taxon>
    </lineage>
</organism>
<keyword evidence="2" id="KW-1185">Reference proteome</keyword>
<reference evidence="1 2" key="1">
    <citation type="submission" date="2017-06" db="EMBL/GenBank/DDBJ databases">
        <authorList>
            <person name="Kim H.J."/>
            <person name="Triplett B.A."/>
        </authorList>
    </citation>
    <scope>NUCLEOTIDE SEQUENCE [LARGE SCALE GENOMIC DNA]</scope>
    <source>
        <strain evidence="1 2">DSM 44272</strain>
    </source>
</reference>
<name>A0A239AU86_9ACTN</name>
<dbReference type="AlphaFoldDB" id="A0A239AU86"/>
<dbReference type="EMBL" id="FZNO01000057">
    <property type="protein sequence ID" value="SNR98911.1"/>
    <property type="molecule type" value="Genomic_DNA"/>
</dbReference>
<dbReference type="Proteomes" id="UP000198403">
    <property type="component" value="Unassembled WGS sequence"/>
</dbReference>
<proteinExistence type="predicted"/>
<dbReference type="RefSeq" id="WP_089339060.1">
    <property type="nucleotide sequence ID" value="NZ_FZNO01000057.1"/>
</dbReference>
<gene>
    <name evidence="1" type="ORF">SAMN06272737_1577</name>
</gene>
<evidence type="ECO:0000313" key="1">
    <source>
        <dbReference type="EMBL" id="SNR98911.1"/>
    </source>
</evidence>
<sequence length="121" mass="12640">MRFFSRFRRAAPDVAPAESGPDLSGEAPGAPAAVPTTWLAVPTLAESNGGRPVAGTSFRQPLLAQVAHRLRKAAPVIDIVTVQSALLEHGEYAGAVGVYLDGRRAGSVPAERAEARSHCGR</sequence>
<dbReference type="OrthoDB" id="9912651at2"/>